<accession>A0A229X4S9</accession>
<proteinExistence type="predicted"/>
<dbReference type="OrthoDB" id="4207132at2759"/>
<keyword evidence="2" id="KW-1185">Reference proteome</keyword>
<dbReference type="AlphaFoldDB" id="A0A229X4S9"/>
<gene>
    <name evidence="1" type="ORF">CFD26_105026</name>
</gene>
<reference evidence="1 2" key="1">
    <citation type="submission" date="2018-08" db="EMBL/GenBank/DDBJ databases">
        <title>Draft genome sequences of two Aspergillus turcosus clinical strains isolated from bronchoalveolar lavage fluid: one azole-susceptible and the other azole-resistant.</title>
        <authorList>
            <person name="Parent-Michaud M."/>
            <person name="Dufresne P.J."/>
            <person name="Fournier E."/>
            <person name="Martineau C."/>
            <person name="Moreira S."/>
            <person name="Perkins V."/>
            <person name="De Repentigny L."/>
            <person name="Dufresne S.F."/>
        </authorList>
    </citation>
    <scope>NUCLEOTIDE SEQUENCE [LARGE SCALE GENOMIC DNA]</scope>
    <source>
        <strain evidence="1">HMR AF 1038</strain>
    </source>
</reference>
<comment type="caution">
    <text evidence="1">The sequence shown here is derived from an EMBL/GenBank/DDBJ whole genome shotgun (WGS) entry which is preliminary data.</text>
</comment>
<evidence type="ECO:0000313" key="2">
    <source>
        <dbReference type="Proteomes" id="UP000215289"/>
    </source>
</evidence>
<protein>
    <submittedName>
        <fullName evidence="1">Uncharacterized protein</fullName>
    </submittedName>
</protein>
<name>A0A229X4S9_9EURO</name>
<dbReference type="Proteomes" id="UP000215289">
    <property type="component" value="Unassembled WGS sequence"/>
</dbReference>
<dbReference type="EMBL" id="NIDN02000018">
    <property type="protein sequence ID" value="RLM00214.1"/>
    <property type="molecule type" value="Genomic_DNA"/>
</dbReference>
<evidence type="ECO:0000313" key="1">
    <source>
        <dbReference type="EMBL" id="RLM00214.1"/>
    </source>
</evidence>
<organism evidence="1 2">
    <name type="scientific">Aspergillus turcosus</name>
    <dbReference type="NCBI Taxonomy" id="1245748"/>
    <lineage>
        <taxon>Eukaryota</taxon>
        <taxon>Fungi</taxon>
        <taxon>Dikarya</taxon>
        <taxon>Ascomycota</taxon>
        <taxon>Pezizomycotina</taxon>
        <taxon>Eurotiomycetes</taxon>
        <taxon>Eurotiomycetidae</taxon>
        <taxon>Eurotiales</taxon>
        <taxon>Aspergillaceae</taxon>
        <taxon>Aspergillus</taxon>
        <taxon>Aspergillus subgen. Fumigati</taxon>
    </lineage>
</organism>
<sequence>MSSPSWTWFRKGIDPGTIITLDQPPSSQWKTTQWKILEKLNERDYQVVKELYDEYGYYSFASTKLLCCDPEDPAQKAFMRIYLQVPYRGTEIDDPDTRGRQARAFTSSELITYQRLTQKRLSNTPKLLGYKTGTQDRSGPVPGGFVVWLVWEMVPGLHLGDEDGAGPFWDLERYERDQVREAFIEAFPKLLRNGYSPDLYKAKTLVWHKETQTLYFIGRFNEAGKPKRPFKIEVWIAAFQLAKPHPEDRWSDEDWDGNTSRWEW</sequence>